<protein>
    <recommendedName>
        <fullName evidence="3">N-acetyltransferase domain-containing protein</fullName>
    </recommendedName>
</protein>
<dbReference type="Pfam" id="PF00583">
    <property type="entry name" value="Acetyltransf_1"/>
    <property type="match status" value="1"/>
</dbReference>
<evidence type="ECO:0000313" key="6">
    <source>
        <dbReference type="EMBL" id="CAD9270300.1"/>
    </source>
</evidence>
<name>A0A6U4L5Q4_9STRA</name>
<dbReference type="CDD" id="cd04301">
    <property type="entry name" value="NAT_SF"/>
    <property type="match status" value="1"/>
</dbReference>
<dbReference type="AlphaFoldDB" id="A0A6U4L5Q4"/>
<dbReference type="PROSITE" id="PS51186">
    <property type="entry name" value="GNAT"/>
    <property type="match status" value="1"/>
</dbReference>
<dbReference type="GO" id="GO:0016747">
    <property type="term" value="F:acyltransferase activity, transferring groups other than amino-acyl groups"/>
    <property type="evidence" value="ECO:0007669"/>
    <property type="project" value="InterPro"/>
</dbReference>
<evidence type="ECO:0000256" key="2">
    <source>
        <dbReference type="SAM" id="SignalP"/>
    </source>
</evidence>
<evidence type="ECO:0000313" key="7">
    <source>
        <dbReference type="EMBL" id="CAD9270301.1"/>
    </source>
</evidence>
<organism evidence="7">
    <name type="scientific">Phaeomonas parva</name>
    <dbReference type="NCBI Taxonomy" id="124430"/>
    <lineage>
        <taxon>Eukaryota</taxon>
        <taxon>Sar</taxon>
        <taxon>Stramenopiles</taxon>
        <taxon>Ochrophyta</taxon>
        <taxon>Pinguiophyceae</taxon>
        <taxon>Pinguiochrysidales</taxon>
        <taxon>Pinguiochrysidaceae</taxon>
        <taxon>Phaeomonas</taxon>
    </lineage>
</organism>
<dbReference type="InterPro" id="IPR000182">
    <property type="entry name" value="GNAT_dom"/>
</dbReference>
<dbReference type="SUPFAM" id="SSF55729">
    <property type="entry name" value="Acyl-CoA N-acyltransferases (Nat)"/>
    <property type="match status" value="1"/>
</dbReference>
<feature type="domain" description="N-acetyltransferase" evidence="3">
    <location>
        <begin position="113"/>
        <end position="261"/>
    </location>
</feature>
<dbReference type="EMBL" id="HBGJ01045737">
    <property type="protein sequence ID" value="CAD9270294.1"/>
    <property type="molecule type" value="Transcribed_RNA"/>
</dbReference>
<keyword evidence="2" id="KW-0732">Signal</keyword>
<dbReference type="EMBL" id="HBGJ01045739">
    <property type="protein sequence ID" value="CAD9270296.1"/>
    <property type="molecule type" value="Transcribed_RNA"/>
</dbReference>
<feature type="compositionally biased region" description="Low complexity" evidence="1">
    <location>
        <begin position="25"/>
        <end position="37"/>
    </location>
</feature>
<sequence length="306" mass="34510">MQTAMRRRLQVLLLALAASASAFRSPLRSPSPRLRPLGVTNSNPKLASWKTNDSLGRASDRRGNGLFGGREAAQIEPAEVSDLFRITRLCIDVFFGPTERLWPWQRSQLSRLTTYQRLDLQQRHTGQEGVNRRVAMFKVRPAEALGESTPKGDAEEVIGFVEVMEKVPGGSYNKTFDDPERNARCFAANLAVSPKARKQGIGKRLLAEAEAQAGEWGYSELYVQVDEDNVEACRFYERLGFNFLLRDPAARRFCVGGLFLGSETVPKLTLWRAVPATQSIWPFDLNRQEYPNRPPARKYVQSENYA</sequence>
<evidence type="ECO:0000313" key="5">
    <source>
        <dbReference type="EMBL" id="CAD9270296.1"/>
    </source>
</evidence>
<dbReference type="PANTHER" id="PTHR43617">
    <property type="entry name" value="L-AMINO ACID N-ACETYLTRANSFERASE"/>
    <property type="match status" value="1"/>
</dbReference>
<evidence type="ECO:0000256" key="1">
    <source>
        <dbReference type="SAM" id="MobiDB-lite"/>
    </source>
</evidence>
<dbReference type="Gene3D" id="3.40.630.30">
    <property type="match status" value="1"/>
</dbReference>
<proteinExistence type="predicted"/>
<feature type="signal peptide" evidence="2">
    <location>
        <begin position="1"/>
        <end position="22"/>
    </location>
</feature>
<accession>A0A6U4L5Q4</accession>
<dbReference type="InterPro" id="IPR050276">
    <property type="entry name" value="MshD_Acetyltransferase"/>
</dbReference>
<feature type="compositionally biased region" description="Polar residues" evidence="1">
    <location>
        <begin position="39"/>
        <end position="54"/>
    </location>
</feature>
<evidence type="ECO:0000259" key="3">
    <source>
        <dbReference type="PROSITE" id="PS51186"/>
    </source>
</evidence>
<evidence type="ECO:0000313" key="4">
    <source>
        <dbReference type="EMBL" id="CAD9270294.1"/>
    </source>
</evidence>
<dbReference type="PANTHER" id="PTHR43617:SF38">
    <property type="entry name" value="N-ACETYLTRANSFERASE DOMAIN-CONTAINING PROTEIN"/>
    <property type="match status" value="1"/>
</dbReference>
<feature type="chain" id="PRO_5035585651" description="N-acetyltransferase domain-containing protein" evidence="2">
    <location>
        <begin position="23"/>
        <end position="306"/>
    </location>
</feature>
<dbReference type="InterPro" id="IPR016181">
    <property type="entry name" value="Acyl_CoA_acyltransferase"/>
</dbReference>
<dbReference type="EMBL" id="HBGJ01045744">
    <property type="protein sequence ID" value="CAD9270301.1"/>
    <property type="molecule type" value="Transcribed_RNA"/>
</dbReference>
<feature type="region of interest" description="Disordered" evidence="1">
    <location>
        <begin position="25"/>
        <end position="63"/>
    </location>
</feature>
<gene>
    <name evidence="4" type="ORF">PPAR1163_LOCUS28733</name>
    <name evidence="5" type="ORF">PPAR1163_LOCUS28735</name>
    <name evidence="6" type="ORF">PPAR1163_LOCUS28739</name>
    <name evidence="7" type="ORF">PPAR1163_LOCUS28740</name>
</gene>
<dbReference type="EMBL" id="HBGJ01045743">
    <property type="protein sequence ID" value="CAD9270300.1"/>
    <property type="molecule type" value="Transcribed_RNA"/>
</dbReference>
<reference evidence="7" key="1">
    <citation type="submission" date="2021-01" db="EMBL/GenBank/DDBJ databases">
        <authorList>
            <person name="Corre E."/>
            <person name="Pelletier E."/>
            <person name="Niang G."/>
            <person name="Scheremetjew M."/>
            <person name="Finn R."/>
            <person name="Kale V."/>
            <person name="Holt S."/>
            <person name="Cochrane G."/>
            <person name="Meng A."/>
            <person name="Brown T."/>
            <person name="Cohen L."/>
        </authorList>
    </citation>
    <scope>NUCLEOTIDE SEQUENCE</scope>
    <source>
        <strain evidence="7">CCMP2877</strain>
    </source>
</reference>